<comment type="caution">
    <text evidence="9">The sequence shown here is derived from an EMBL/GenBank/DDBJ whole genome shotgun (WGS) entry which is preliminary data.</text>
</comment>
<feature type="transmembrane region" description="Helical" evidence="8">
    <location>
        <begin position="76"/>
        <end position="96"/>
    </location>
</feature>
<dbReference type="FunFam" id="1.20.1280.290:FF:000009">
    <property type="entry name" value="PQ loop repeat family protein"/>
    <property type="match status" value="1"/>
</dbReference>
<evidence type="ECO:0000256" key="4">
    <source>
        <dbReference type="ARBA" id="ARBA00023136"/>
    </source>
</evidence>
<name>A0A9P4TZQ2_9PEZI</name>
<feature type="transmembrane region" description="Helical" evidence="8">
    <location>
        <begin position="180"/>
        <end position="200"/>
    </location>
</feature>
<feature type="transmembrane region" description="Helical" evidence="8">
    <location>
        <begin position="12"/>
        <end position="32"/>
    </location>
</feature>
<dbReference type="Pfam" id="PF04193">
    <property type="entry name" value="PQ-loop"/>
    <property type="match status" value="2"/>
</dbReference>
<proteinExistence type="inferred from homology"/>
<feature type="transmembrane region" description="Helical" evidence="8">
    <location>
        <begin position="312"/>
        <end position="335"/>
    </location>
</feature>
<evidence type="ECO:0000256" key="2">
    <source>
        <dbReference type="ARBA" id="ARBA00022692"/>
    </source>
</evidence>
<evidence type="ECO:0000256" key="5">
    <source>
        <dbReference type="ARBA" id="ARBA00038039"/>
    </source>
</evidence>
<protein>
    <submittedName>
        <fullName evidence="9">PQ-loop-domain-containing protein</fullName>
    </submittedName>
</protein>
<evidence type="ECO:0000313" key="9">
    <source>
        <dbReference type="EMBL" id="KAF2431870.1"/>
    </source>
</evidence>
<dbReference type="InterPro" id="IPR051415">
    <property type="entry name" value="LAAT-1"/>
</dbReference>
<dbReference type="AlphaFoldDB" id="A0A9P4TZQ2"/>
<sequence>MYPPSSAMNLNIDAISGILGSISIACWIVVFSPQIIKNFQLGSADGLSVVFIVIWSAGDIFNVLGGVLQGVLPTMLILAVYYCFVDIFLIGQCFYYKGFTLTDTIKPRKSSNGHPKARTGAANETSPLLTPNPNGSDSTRPPLDRVFSNLSPANPLLPDSKPITSTPASPPPQRTLLQSFLFNSSAVVIVCAAGVAGWYLSSQNPSSHHHGHGNDKSNPTDALEFNTLGQVFGYICAALYLGSRIPQLLLNYRRKGTEGISMLFFLFACIGNLTYVLSIFAYDPSKACGRGARHCRQGEEGRVYRRYIAVNFSWLLGSFGTLFLDLGVFVQYFMWDHGREGAWGSEEGEEGEDVVGEVDEDALEVRVQGGSGRRRRDVAFVEA</sequence>
<dbReference type="Proteomes" id="UP000800235">
    <property type="component" value="Unassembled WGS sequence"/>
</dbReference>
<dbReference type="PANTHER" id="PTHR16201">
    <property type="entry name" value="SEVEN TRANSMEMBRANE PROTEIN 1-RELATED"/>
    <property type="match status" value="1"/>
</dbReference>
<feature type="transmembrane region" description="Helical" evidence="8">
    <location>
        <begin position="44"/>
        <end position="64"/>
    </location>
</feature>
<comment type="subcellular location">
    <subcellularLocation>
        <location evidence="1">Membrane</location>
        <topology evidence="1">Multi-pass membrane protein</topology>
    </subcellularLocation>
</comment>
<dbReference type="EMBL" id="MU007029">
    <property type="protein sequence ID" value="KAF2431870.1"/>
    <property type="molecule type" value="Genomic_DNA"/>
</dbReference>
<keyword evidence="2 8" id="KW-0812">Transmembrane</keyword>
<evidence type="ECO:0000256" key="7">
    <source>
        <dbReference type="SAM" id="MobiDB-lite"/>
    </source>
</evidence>
<organism evidence="9 10">
    <name type="scientific">Tothia fuscella</name>
    <dbReference type="NCBI Taxonomy" id="1048955"/>
    <lineage>
        <taxon>Eukaryota</taxon>
        <taxon>Fungi</taxon>
        <taxon>Dikarya</taxon>
        <taxon>Ascomycota</taxon>
        <taxon>Pezizomycotina</taxon>
        <taxon>Dothideomycetes</taxon>
        <taxon>Pleosporomycetidae</taxon>
        <taxon>Venturiales</taxon>
        <taxon>Cylindrosympodiaceae</taxon>
        <taxon>Tothia</taxon>
    </lineage>
</organism>
<feature type="compositionally biased region" description="Polar residues" evidence="7">
    <location>
        <begin position="122"/>
        <end position="139"/>
    </location>
</feature>
<evidence type="ECO:0000256" key="8">
    <source>
        <dbReference type="SAM" id="Phobius"/>
    </source>
</evidence>
<dbReference type="Gene3D" id="1.20.1280.290">
    <property type="match status" value="2"/>
</dbReference>
<dbReference type="SMART" id="SM00679">
    <property type="entry name" value="CTNS"/>
    <property type="match status" value="2"/>
</dbReference>
<feature type="transmembrane region" description="Helical" evidence="8">
    <location>
        <begin position="262"/>
        <end position="282"/>
    </location>
</feature>
<evidence type="ECO:0000256" key="1">
    <source>
        <dbReference type="ARBA" id="ARBA00004141"/>
    </source>
</evidence>
<keyword evidence="10" id="KW-1185">Reference proteome</keyword>
<feature type="compositionally biased region" description="Basic residues" evidence="7">
    <location>
        <begin position="107"/>
        <end position="117"/>
    </location>
</feature>
<dbReference type="GO" id="GO:0015174">
    <property type="term" value="F:basic amino acid transmembrane transporter activity"/>
    <property type="evidence" value="ECO:0007669"/>
    <property type="project" value="UniProtKB-ARBA"/>
</dbReference>
<dbReference type="PANTHER" id="PTHR16201:SF35">
    <property type="entry name" value="VACUOLAR AMINO ACID TRANSPORTER YPQ1-RELATED"/>
    <property type="match status" value="1"/>
</dbReference>
<accession>A0A9P4TZQ2</accession>
<dbReference type="OrthoDB" id="8048523at2759"/>
<keyword evidence="4 8" id="KW-0472">Membrane</keyword>
<gene>
    <name evidence="9" type="ORF">EJ08DRAFT_732955</name>
</gene>
<dbReference type="GO" id="GO:0098852">
    <property type="term" value="C:lytic vacuole membrane"/>
    <property type="evidence" value="ECO:0007669"/>
    <property type="project" value="UniProtKB-ARBA"/>
</dbReference>
<reference evidence="9" key="1">
    <citation type="journal article" date="2020" name="Stud. Mycol.">
        <title>101 Dothideomycetes genomes: a test case for predicting lifestyles and emergence of pathogens.</title>
        <authorList>
            <person name="Haridas S."/>
            <person name="Albert R."/>
            <person name="Binder M."/>
            <person name="Bloem J."/>
            <person name="Labutti K."/>
            <person name="Salamov A."/>
            <person name="Andreopoulos B."/>
            <person name="Baker S."/>
            <person name="Barry K."/>
            <person name="Bills G."/>
            <person name="Bluhm B."/>
            <person name="Cannon C."/>
            <person name="Castanera R."/>
            <person name="Culley D."/>
            <person name="Daum C."/>
            <person name="Ezra D."/>
            <person name="Gonzalez J."/>
            <person name="Henrissat B."/>
            <person name="Kuo A."/>
            <person name="Liang C."/>
            <person name="Lipzen A."/>
            <person name="Lutzoni F."/>
            <person name="Magnuson J."/>
            <person name="Mondo S."/>
            <person name="Nolan M."/>
            <person name="Ohm R."/>
            <person name="Pangilinan J."/>
            <person name="Park H.-J."/>
            <person name="Ramirez L."/>
            <person name="Alfaro M."/>
            <person name="Sun H."/>
            <person name="Tritt A."/>
            <person name="Yoshinaga Y."/>
            <person name="Zwiers L.-H."/>
            <person name="Turgeon B."/>
            <person name="Goodwin S."/>
            <person name="Spatafora J."/>
            <person name="Crous P."/>
            <person name="Grigoriev I."/>
        </authorList>
    </citation>
    <scope>NUCLEOTIDE SEQUENCE</scope>
    <source>
        <strain evidence="9">CBS 130266</strain>
    </source>
</reference>
<evidence type="ECO:0000256" key="6">
    <source>
        <dbReference type="ARBA" id="ARBA00050768"/>
    </source>
</evidence>
<evidence type="ECO:0000313" key="10">
    <source>
        <dbReference type="Proteomes" id="UP000800235"/>
    </source>
</evidence>
<feature type="region of interest" description="Disordered" evidence="7">
    <location>
        <begin position="107"/>
        <end position="144"/>
    </location>
</feature>
<dbReference type="InterPro" id="IPR006603">
    <property type="entry name" value="PQ-loop_rpt"/>
</dbReference>
<keyword evidence="3 8" id="KW-1133">Transmembrane helix</keyword>
<dbReference type="GO" id="GO:0034486">
    <property type="term" value="P:vacuolar transmembrane transport"/>
    <property type="evidence" value="ECO:0007669"/>
    <property type="project" value="UniProtKB-ARBA"/>
</dbReference>
<evidence type="ECO:0000256" key="3">
    <source>
        <dbReference type="ARBA" id="ARBA00022989"/>
    </source>
</evidence>
<comment type="similarity">
    <text evidence="5">Belongs to the laat-1 family.</text>
</comment>
<comment type="catalytic activity">
    <reaction evidence="6">
        <text>L-histidine(out) + L-arginine(in) = L-histidine(in) + L-arginine(out)</text>
        <dbReference type="Rhea" id="RHEA:71063"/>
        <dbReference type="ChEBI" id="CHEBI:32682"/>
        <dbReference type="ChEBI" id="CHEBI:57595"/>
    </reaction>
</comment>